<protein>
    <recommendedName>
        <fullName evidence="4">CCHC-type domain-containing protein</fullName>
    </recommendedName>
</protein>
<sequence length="202" mass="22270">MENQQKTAKGMTDQLKMIRQLQQETDEHERAAWAGTEASGRRNETATRTAGRGGEKHLYSIKTYGANHMAVLDSDGNILPGAAEALGEENAVTIAMIHWLSNKENGKTYGSMVIYVTKGNDAKRLVEEGYFHLPGESANTNIFGRCEGPVPCCKCWNIGHRAFACKKEQVCQAAELSCAIFGGPHEAFSRNCRLRRAQDDGY</sequence>
<dbReference type="Proteomes" id="UP000285084">
    <property type="component" value="Unassembled WGS sequence"/>
</dbReference>
<evidence type="ECO:0000313" key="2">
    <source>
        <dbReference type="EMBL" id="RKK65298.1"/>
    </source>
</evidence>
<accession>A0A420MB81</accession>
<dbReference type="VEuPathDB" id="FungiDB:FOXG_22053"/>
<dbReference type="AlphaFoldDB" id="A0A420MB81"/>
<organism evidence="2 3">
    <name type="scientific">Fusarium oxysporum</name>
    <name type="common">Fusarium vascular wilt</name>
    <dbReference type="NCBI Taxonomy" id="5507"/>
    <lineage>
        <taxon>Eukaryota</taxon>
        <taxon>Fungi</taxon>
        <taxon>Dikarya</taxon>
        <taxon>Ascomycota</taxon>
        <taxon>Pezizomycotina</taxon>
        <taxon>Sordariomycetes</taxon>
        <taxon>Hypocreomycetidae</taxon>
        <taxon>Hypocreales</taxon>
        <taxon>Nectriaceae</taxon>
        <taxon>Fusarium</taxon>
        <taxon>Fusarium oxysporum species complex</taxon>
    </lineage>
</organism>
<evidence type="ECO:0000256" key="1">
    <source>
        <dbReference type="SAM" id="MobiDB-lite"/>
    </source>
</evidence>
<gene>
    <name evidence="2" type="ORF">BFJ69_g16410</name>
</gene>
<comment type="caution">
    <text evidence="2">The sequence shown here is derived from an EMBL/GenBank/DDBJ whole genome shotgun (WGS) entry which is preliminary data.</text>
</comment>
<dbReference type="VEuPathDB" id="FungiDB:HZS61_008942"/>
<reference evidence="2 3" key="1">
    <citation type="journal article" date="2018" name="Sci. Rep.">
        <title>Characterisation of pathogen-specific regions and novel effector candidates in Fusarium oxysporum f. sp. cepae.</title>
        <authorList>
            <person name="Armitage A.D."/>
            <person name="Taylor A."/>
            <person name="Sobczyk M.K."/>
            <person name="Baxter L."/>
            <person name="Greenfield B.P."/>
            <person name="Bates H.J."/>
            <person name="Wilson F."/>
            <person name="Jackson A.C."/>
            <person name="Ott S."/>
            <person name="Harrison R.J."/>
            <person name="Clarkson J.P."/>
        </authorList>
    </citation>
    <scope>NUCLEOTIDE SEQUENCE [LARGE SCALE GENOMIC DNA]</scope>
    <source>
        <strain evidence="2 3">Fo_A13</strain>
    </source>
</reference>
<dbReference type="EMBL" id="MRCX01000446">
    <property type="protein sequence ID" value="RKK65298.1"/>
    <property type="molecule type" value="Genomic_DNA"/>
</dbReference>
<proteinExistence type="predicted"/>
<dbReference type="VEuPathDB" id="FungiDB:FOZG_17905"/>
<evidence type="ECO:0008006" key="4">
    <source>
        <dbReference type="Google" id="ProtNLM"/>
    </source>
</evidence>
<evidence type="ECO:0000313" key="3">
    <source>
        <dbReference type="Proteomes" id="UP000285084"/>
    </source>
</evidence>
<dbReference type="VEuPathDB" id="FungiDB:FOC4_g10000215"/>
<feature type="region of interest" description="Disordered" evidence="1">
    <location>
        <begin position="22"/>
        <end position="53"/>
    </location>
</feature>
<dbReference type="VEuPathDB" id="FungiDB:FOMG_19041"/>
<dbReference type="VEuPathDB" id="FungiDB:FOC1_g10000936"/>
<name>A0A420MB81_FUSOX</name>